<dbReference type="Proteomes" id="UP000299102">
    <property type="component" value="Unassembled WGS sequence"/>
</dbReference>
<evidence type="ECO:0000313" key="2">
    <source>
        <dbReference type="Proteomes" id="UP000299102"/>
    </source>
</evidence>
<reference evidence="1 2" key="1">
    <citation type="journal article" date="2019" name="Commun. Biol.">
        <title>The bagworm genome reveals a unique fibroin gene that provides high tensile strength.</title>
        <authorList>
            <person name="Kono N."/>
            <person name="Nakamura H."/>
            <person name="Ohtoshi R."/>
            <person name="Tomita M."/>
            <person name="Numata K."/>
            <person name="Arakawa K."/>
        </authorList>
    </citation>
    <scope>NUCLEOTIDE SEQUENCE [LARGE SCALE GENOMIC DNA]</scope>
</reference>
<gene>
    <name evidence="1" type="ORF">EVAR_103707_1</name>
</gene>
<accession>A0A4C1ZIY9</accession>
<name>A0A4C1ZIY9_EUMVA</name>
<comment type="caution">
    <text evidence="1">The sequence shown here is derived from an EMBL/GenBank/DDBJ whole genome shotgun (WGS) entry which is preliminary data.</text>
</comment>
<proteinExistence type="predicted"/>
<dbReference type="EMBL" id="BGZK01001887">
    <property type="protein sequence ID" value="GBP87810.1"/>
    <property type="molecule type" value="Genomic_DNA"/>
</dbReference>
<evidence type="ECO:0000313" key="1">
    <source>
        <dbReference type="EMBL" id="GBP87810.1"/>
    </source>
</evidence>
<organism evidence="1 2">
    <name type="scientific">Eumeta variegata</name>
    <name type="common">Bagworm moth</name>
    <name type="synonym">Eumeta japonica</name>
    <dbReference type="NCBI Taxonomy" id="151549"/>
    <lineage>
        <taxon>Eukaryota</taxon>
        <taxon>Metazoa</taxon>
        <taxon>Ecdysozoa</taxon>
        <taxon>Arthropoda</taxon>
        <taxon>Hexapoda</taxon>
        <taxon>Insecta</taxon>
        <taxon>Pterygota</taxon>
        <taxon>Neoptera</taxon>
        <taxon>Endopterygota</taxon>
        <taxon>Lepidoptera</taxon>
        <taxon>Glossata</taxon>
        <taxon>Ditrysia</taxon>
        <taxon>Tineoidea</taxon>
        <taxon>Psychidae</taxon>
        <taxon>Oiketicinae</taxon>
        <taxon>Eumeta</taxon>
    </lineage>
</organism>
<dbReference type="AlphaFoldDB" id="A0A4C1ZIY9"/>
<sequence>MPTLEVGTQAFVLVEAFAAMRVLWRARKGAVTGLLRAFLCHARSINVDVGVGIGIESGIGTGPDRTDIESGTVIVARVNSEIRQCKIKVTCKKFVYVQCSARIGRSSCVRQRYYVLELFAHSSCIVDRADDG</sequence>
<protein>
    <submittedName>
        <fullName evidence="1">Uncharacterized protein</fullName>
    </submittedName>
</protein>
<keyword evidence="2" id="KW-1185">Reference proteome</keyword>